<keyword evidence="2" id="KW-1185">Reference proteome</keyword>
<gene>
    <name evidence="1" type="ORF">LY79DRAFT_527809</name>
</gene>
<evidence type="ECO:0000313" key="2">
    <source>
        <dbReference type="Proteomes" id="UP001230504"/>
    </source>
</evidence>
<organism evidence="1 2">
    <name type="scientific">Colletotrichum navitas</name>
    <dbReference type="NCBI Taxonomy" id="681940"/>
    <lineage>
        <taxon>Eukaryota</taxon>
        <taxon>Fungi</taxon>
        <taxon>Dikarya</taxon>
        <taxon>Ascomycota</taxon>
        <taxon>Pezizomycotina</taxon>
        <taxon>Sordariomycetes</taxon>
        <taxon>Hypocreomycetidae</taxon>
        <taxon>Glomerellales</taxon>
        <taxon>Glomerellaceae</taxon>
        <taxon>Colletotrichum</taxon>
        <taxon>Colletotrichum graminicola species complex</taxon>
    </lineage>
</organism>
<dbReference type="RefSeq" id="XP_060408139.1">
    <property type="nucleotide sequence ID" value="XM_060555962.1"/>
</dbReference>
<reference evidence="1" key="1">
    <citation type="submission" date="2021-06" db="EMBL/GenBank/DDBJ databases">
        <title>Comparative genomics, transcriptomics and evolutionary studies reveal genomic signatures of adaptation to plant cell wall in hemibiotrophic fungi.</title>
        <authorList>
            <consortium name="DOE Joint Genome Institute"/>
            <person name="Baroncelli R."/>
            <person name="Diaz J.F."/>
            <person name="Benocci T."/>
            <person name="Peng M."/>
            <person name="Battaglia E."/>
            <person name="Haridas S."/>
            <person name="Andreopoulos W."/>
            <person name="Labutti K."/>
            <person name="Pangilinan J."/>
            <person name="Floch G.L."/>
            <person name="Makela M.R."/>
            <person name="Henrissat B."/>
            <person name="Grigoriev I.V."/>
            <person name="Crouch J.A."/>
            <person name="De Vries R.P."/>
            <person name="Sukno S.A."/>
            <person name="Thon M.R."/>
        </authorList>
    </citation>
    <scope>NUCLEOTIDE SEQUENCE</scope>
    <source>
        <strain evidence="1">CBS 125086</strain>
    </source>
</reference>
<accession>A0AAD8PM91</accession>
<comment type="caution">
    <text evidence="1">The sequence shown here is derived from an EMBL/GenBank/DDBJ whole genome shotgun (WGS) entry which is preliminary data.</text>
</comment>
<dbReference type="GeneID" id="85440202"/>
<name>A0AAD8PM91_9PEZI</name>
<dbReference type="EMBL" id="JAHLJV010000118">
    <property type="protein sequence ID" value="KAK1569949.1"/>
    <property type="molecule type" value="Genomic_DNA"/>
</dbReference>
<dbReference type="CDD" id="cd12148">
    <property type="entry name" value="fungal_TF_MHR"/>
    <property type="match status" value="1"/>
</dbReference>
<evidence type="ECO:0008006" key="3">
    <source>
        <dbReference type="Google" id="ProtNLM"/>
    </source>
</evidence>
<dbReference type="AlphaFoldDB" id="A0AAD8PM91"/>
<dbReference type="Proteomes" id="UP001230504">
    <property type="component" value="Unassembled WGS sequence"/>
</dbReference>
<sequence length="300" mass="33735">AVIASLCDKSLIWDKITAAVCCARELRLVHTARGQQPSLNEEDQELAQRSVWFLYSLETQYAIHHGMVPILDPEWGTQFPSFERGDDMIAVSYTYSELLHCILKSQYSPRALKKLSSADDHVQASCRALNEWVSRLPSPLSEACDAKNIQEIEDDRQLRKAFRVFCMYHRAIFFINCPWITSTPSDDSKSSRVPELTREKCAERCIESAFAVVKLANGGLFWERGLESSSSGRWGDMGQLLLVSLCFIVYYVVNGNKCDRKAAMPYLAICGGLFGQLSLESEEGSLADHYLKLVQIVSAT</sequence>
<evidence type="ECO:0000313" key="1">
    <source>
        <dbReference type="EMBL" id="KAK1569949.1"/>
    </source>
</evidence>
<protein>
    <recommendedName>
        <fullName evidence="3">Transcription factor domain-containing protein</fullName>
    </recommendedName>
</protein>
<proteinExistence type="predicted"/>
<feature type="non-terminal residue" evidence="1">
    <location>
        <position position="1"/>
    </location>
</feature>